<sequence>MADSPPAGKMESFWYQREKKLDRLLPYFDSDMLNLESQTIFAQIKANLGKAILHGGAAISFWTARLNKFISIYGLRISKKDHVSIIKLLFDTIVMNGTEELLASELIMTYLTLLKHEELLSPDDIQLPWKPLYEFYRGIVKQPVRFFPREFLDVLHTFIKGSNRFFTVDSTAEILATMMPLISPLDKKSLSTHLSELCLFLPTLPYHAVNGQGYHLWMNDLLMLWDSCNNSTSVNITLMGLMARLAKHNVGRIDWEPHMDVMFTRIMRSMKLPVLYKSSTQPRSSYSESLDIQHSSIWIVACLGGGSSAQNHLTDLLRAVESYFNPANTASWMAAGKLRNVVFSLPDAVVKRLFYERTKVLKWQAPIPKEKCLTEDDVTAFVESMCPIVNQVLIGHLASLTSAFRRVLYCLAWLRPNIIIPPILERLVTAITSETEPMRVSAALACLSAVVRPMVEGARLGYPDGPLQISNLLTTIIPMVDFNDPMKARCSILILERLLKFVPLIDCSGEIGLHKDMTQEEEEICRSTAEFKDCLMLMVDRVLSLVRYSSSSTLVSFDIRVQSMTVSVFRLTLLQTPPEFFKAALNKLHHFITDNITPGPMLGHVVEAFVHVNAEETWKVLLPLVTDAILNVTESENVQKEEILSSELMHHLGLLKDLLATGPLIKLVPYMPTLSRVLEFTLHLENLDGHLLAAQVLERIVTLASKMIISNFRSSEAPYDSSPGSYLHIRDWGKSVSVKDMKTEWIIPDKEAIASVQELINKFLPAELQTIEAFMSGSDKISKEALQRSLRILRAVLECQLLLPFWNETPLPFDKTLVPDLVGFKVETGLRGELTMPDGSNMRHSLIALMERLQEKILSSAEDDTISCCVVIEIWRKLLFLSVKQEREYRHMTPWERDPIALPNLPRLTLLFGAHEHAVKRCAFSSAPLTATHARGLNCVLKFATSHYSKVRIWAQALLDEFEDHYHGVLVQMMLQPSLLSNLKVDSVEQHELFKGTLFVMAGSSTFYNWKVSSDLWVALVHAKPTEKLSVIKKIGDITKAMLSGQTEHVKREVSDKVVESILELCGDNLISPEPLLDRSYVEAIREEENKANEMWLKKWHALQIEMADATESGSLHWRQSYLAVGCLRRLIYTVNEKCCAKAVKCLLQCLVSDNIHIRKAAPLGLAMILQQQRPKTKFVSYKRESLFPPEGPKGTGDNRVNGQWLQYDKGNCPASAADWNALRFIHKENLGYIKWPEEVEIPSPNNEQAPFDDPSHILSNEEMEVDKFFQDEKNVASLVSYMALEKATFDDCFVLFSKLFRNTGDKYLPLFQPHIDRLLEEKLETQQMFLFALLAGIIHGTKRWPYAKLVSLWDWLAPVIVAAHENLCVVDDRSLSLIPSMRKRDPYTQHWLIEILMDDPLREDASVLGCRRLDLIASILSMKNWRVISLSHRALDYVKPFLSHHLKNVRNSVGRLLGKVFHTDFQFPGANQTLGPHIADFFASVIPQLEVLKSLNITVTSNNAGKSNAEIDKVTEQLGKVDVDSSEQDDALRLFETVSVCMQQMLRDSPAAMFPCFYELLELSILLENVAKDKELRQVCERNLALLASAFTMPSCVPAALEAIYKVDNHPSWSMRVSCLGFLQVLVFQNMPIFCSQPNWIQKVIDLVVLRLDDAWVEVQLKAGEVLSGMLHCHFIPNPSELKERFKEKASIRLSRKSPDPSKLRLRHGGIIGLCAYVRAFPYDVPDFVPEVIGILGDHLNDPHPISKTIRDTLSSFQRTHIGQWHLHRRCFTEEQLNALSNMVLPPSHYV</sequence>
<dbReference type="Gene3D" id="1.25.10.10">
    <property type="entry name" value="Leucine-rich Repeat Variant"/>
    <property type="match status" value="1"/>
</dbReference>
<keyword evidence="6" id="KW-0227">DNA damage</keyword>
<dbReference type="InterPro" id="IPR021843">
    <property type="entry name" value="PSME4_C"/>
</dbReference>
<dbReference type="OrthoDB" id="17907at2759"/>
<evidence type="ECO:0000256" key="3">
    <source>
        <dbReference type="ARBA" id="ARBA00005739"/>
    </source>
</evidence>
<evidence type="ECO:0000256" key="1">
    <source>
        <dbReference type="ARBA" id="ARBA00004324"/>
    </source>
</evidence>
<dbReference type="Pfam" id="PF11919">
    <property type="entry name" value="PSME4_C"/>
    <property type="match status" value="1"/>
</dbReference>
<evidence type="ECO:0000256" key="5">
    <source>
        <dbReference type="ARBA" id="ARBA00022737"/>
    </source>
</evidence>
<evidence type="ECO:0000259" key="10">
    <source>
        <dbReference type="Pfam" id="PF16507"/>
    </source>
</evidence>
<keyword evidence="5" id="KW-0677">Repeat</keyword>
<evidence type="ECO:0000313" key="12">
    <source>
        <dbReference type="Proteomes" id="UP000515158"/>
    </source>
</evidence>
<feature type="domain" description="Proteasome activator complex subunit 4-like HEAT repeat-like" evidence="11">
    <location>
        <begin position="1142"/>
        <end position="1417"/>
    </location>
</feature>
<evidence type="ECO:0000259" key="11">
    <source>
        <dbReference type="Pfam" id="PF23096"/>
    </source>
</evidence>
<dbReference type="GO" id="GO:0070628">
    <property type="term" value="F:proteasome binding"/>
    <property type="evidence" value="ECO:0007669"/>
    <property type="project" value="InterPro"/>
</dbReference>
<dbReference type="SUPFAM" id="SSF48371">
    <property type="entry name" value="ARM repeat"/>
    <property type="match status" value="2"/>
</dbReference>
<dbReference type="InParanoid" id="A0A6P8YE57"/>
<organism evidence="13">
    <name type="scientific">Thrips palmi</name>
    <name type="common">Melon thrips</name>
    <dbReference type="NCBI Taxonomy" id="161013"/>
    <lineage>
        <taxon>Eukaryota</taxon>
        <taxon>Metazoa</taxon>
        <taxon>Ecdysozoa</taxon>
        <taxon>Arthropoda</taxon>
        <taxon>Hexapoda</taxon>
        <taxon>Insecta</taxon>
        <taxon>Pterygota</taxon>
        <taxon>Neoptera</taxon>
        <taxon>Paraneoptera</taxon>
        <taxon>Thysanoptera</taxon>
        <taxon>Terebrantia</taxon>
        <taxon>Thripoidea</taxon>
        <taxon>Thripidae</taxon>
        <taxon>Thrips</taxon>
    </lineage>
</organism>
<keyword evidence="12" id="KW-1185">Reference proteome</keyword>
<name>A0A6P8YE57_THRPL</name>
<reference evidence="13" key="1">
    <citation type="submission" date="2025-08" db="UniProtKB">
        <authorList>
            <consortium name="RefSeq"/>
        </authorList>
    </citation>
    <scope>IDENTIFICATION</scope>
    <source>
        <tissue evidence="13">Total insect</tissue>
    </source>
</reference>
<dbReference type="GO" id="GO:0016607">
    <property type="term" value="C:nuclear speck"/>
    <property type="evidence" value="ECO:0007669"/>
    <property type="project" value="UniProtKB-SubCell"/>
</dbReference>
<evidence type="ECO:0000256" key="2">
    <source>
        <dbReference type="ARBA" id="ARBA00004496"/>
    </source>
</evidence>
<dbReference type="GO" id="GO:0016504">
    <property type="term" value="F:peptidase activator activity"/>
    <property type="evidence" value="ECO:0007669"/>
    <property type="project" value="InterPro"/>
</dbReference>
<comment type="similarity">
    <text evidence="3">Belongs to the BLM10 family.</text>
</comment>
<evidence type="ECO:0000256" key="4">
    <source>
        <dbReference type="ARBA" id="ARBA00022490"/>
    </source>
</evidence>
<dbReference type="InterPro" id="IPR055455">
    <property type="entry name" value="HEAT_PSME4"/>
</dbReference>
<comment type="subcellular location">
    <subcellularLocation>
        <location evidence="2">Cytoplasm</location>
    </subcellularLocation>
    <subcellularLocation>
        <location evidence="1">Nucleus speckle</location>
    </subcellularLocation>
</comment>
<keyword evidence="7" id="KW-0234">DNA repair</keyword>
<dbReference type="GO" id="GO:0005829">
    <property type="term" value="C:cytosol"/>
    <property type="evidence" value="ECO:0007669"/>
    <property type="project" value="TreeGrafter"/>
</dbReference>
<evidence type="ECO:0000259" key="9">
    <source>
        <dbReference type="Pfam" id="PF11919"/>
    </source>
</evidence>
<keyword evidence="8" id="KW-0539">Nucleus</keyword>
<dbReference type="PANTHER" id="PTHR32170">
    <property type="entry name" value="PROTEASOME ACTIVATOR COMPLEX SUBUNIT 4"/>
    <property type="match status" value="1"/>
</dbReference>
<dbReference type="GeneID" id="117640036"/>
<evidence type="ECO:0000256" key="8">
    <source>
        <dbReference type="ARBA" id="ARBA00023242"/>
    </source>
</evidence>
<feature type="domain" description="Proteasome activator complex subunit 4 C-terminal" evidence="9">
    <location>
        <begin position="1708"/>
        <end position="1792"/>
    </location>
</feature>
<dbReference type="InterPro" id="IPR035309">
    <property type="entry name" value="PSME4"/>
</dbReference>
<evidence type="ECO:0000256" key="7">
    <source>
        <dbReference type="ARBA" id="ARBA00023204"/>
    </source>
</evidence>
<evidence type="ECO:0000313" key="13">
    <source>
        <dbReference type="RefSeq" id="XP_034232117.1"/>
    </source>
</evidence>
<dbReference type="InterPro" id="IPR011989">
    <property type="entry name" value="ARM-like"/>
</dbReference>
<dbReference type="InterPro" id="IPR032430">
    <property type="entry name" value="Blm10_mid"/>
</dbReference>
<dbReference type="Pfam" id="PF23096">
    <property type="entry name" value="HEAT_PSME4"/>
    <property type="match status" value="1"/>
</dbReference>
<keyword evidence="4" id="KW-0963">Cytoplasm</keyword>
<dbReference type="PANTHER" id="PTHR32170:SF3">
    <property type="entry name" value="PROTEASOME ACTIVATOR COMPLEX SUBUNIT 4"/>
    <property type="match status" value="1"/>
</dbReference>
<proteinExistence type="inferred from homology"/>
<dbReference type="KEGG" id="tpal:117640036"/>
<accession>A0A6P8YE57</accession>
<dbReference type="RefSeq" id="XP_034232117.1">
    <property type="nucleotide sequence ID" value="XM_034376226.1"/>
</dbReference>
<dbReference type="GO" id="GO:0006281">
    <property type="term" value="P:DNA repair"/>
    <property type="evidence" value="ECO:0007669"/>
    <property type="project" value="UniProtKB-KW"/>
</dbReference>
<dbReference type="Proteomes" id="UP000515158">
    <property type="component" value="Unplaced"/>
</dbReference>
<dbReference type="GO" id="GO:0010499">
    <property type="term" value="P:proteasomal ubiquitin-independent protein catabolic process"/>
    <property type="evidence" value="ECO:0007669"/>
    <property type="project" value="TreeGrafter"/>
</dbReference>
<gene>
    <name evidence="13" type="primary">LOC117640036</name>
</gene>
<protein>
    <submittedName>
        <fullName evidence="13">Proteasome activator complex subunit 4A-like</fullName>
    </submittedName>
</protein>
<dbReference type="InterPro" id="IPR016024">
    <property type="entry name" value="ARM-type_fold"/>
</dbReference>
<feature type="domain" description="Proteasome activator Blm10 middle HEAT repeats region" evidence="10">
    <location>
        <begin position="313"/>
        <end position="797"/>
    </location>
</feature>
<evidence type="ECO:0000256" key="6">
    <source>
        <dbReference type="ARBA" id="ARBA00022763"/>
    </source>
</evidence>
<dbReference type="Pfam" id="PF16507">
    <property type="entry name" value="HEAT_PSME4_mid"/>
    <property type="match status" value="1"/>
</dbReference>